<feature type="region of interest" description="Disordered" evidence="1">
    <location>
        <begin position="71"/>
        <end position="91"/>
    </location>
</feature>
<dbReference type="InterPro" id="IPR031165">
    <property type="entry name" value="GNAT_YJDJ"/>
</dbReference>
<dbReference type="PANTHER" id="PTHR31435">
    <property type="entry name" value="PROTEIN NATD1"/>
    <property type="match status" value="1"/>
</dbReference>
<evidence type="ECO:0000259" key="2">
    <source>
        <dbReference type="PROSITE" id="PS51729"/>
    </source>
</evidence>
<dbReference type="PROSITE" id="PS51729">
    <property type="entry name" value="GNAT_YJDJ"/>
    <property type="match status" value="1"/>
</dbReference>
<accession>A0ABD3GEP9</accession>
<protein>
    <recommendedName>
        <fullName evidence="2">N-acetyltransferase domain-containing protein</fullName>
    </recommendedName>
</protein>
<dbReference type="Proteomes" id="UP001633002">
    <property type="component" value="Unassembled WGS sequence"/>
</dbReference>
<dbReference type="Pfam" id="PF14542">
    <property type="entry name" value="Acetyltransf_CG"/>
    <property type="match status" value="1"/>
</dbReference>
<dbReference type="EMBL" id="JBJQOH010000007">
    <property type="protein sequence ID" value="KAL3677672.1"/>
    <property type="molecule type" value="Genomic_DNA"/>
</dbReference>
<reference evidence="3 4" key="1">
    <citation type="submission" date="2024-09" db="EMBL/GenBank/DDBJ databases">
        <title>Chromosome-scale assembly of Riccia sorocarpa.</title>
        <authorList>
            <person name="Paukszto L."/>
        </authorList>
    </citation>
    <scope>NUCLEOTIDE SEQUENCE [LARGE SCALE GENOMIC DNA]</scope>
    <source>
        <strain evidence="3">LP-2024</strain>
        <tissue evidence="3">Aerial parts of the thallus</tissue>
    </source>
</reference>
<evidence type="ECO:0000256" key="1">
    <source>
        <dbReference type="SAM" id="MobiDB-lite"/>
    </source>
</evidence>
<sequence>MLRSSVQACKLGVGSGYWAFHRTRNRCQWSPSFNFQIADVRRGKPRVLPQPAAGTASHFSALISPRLVRQRPRNMSVEGSPTAASAAKQEESSKKAVEVVLDEQRQRFQTPDGKAYLQYVIEPVNRYRTGKQVKGEDAKQVMLMQHTYVPAVFRGQGVAGRLCVAAFEHCKDKGLLVLPICSYISDTFLPRNPEWDNLVLRDSGTKAGL</sequence>
<keyword evidence="4" id="KW-1185">Reference proteome</keyword>
<comment type="caution">
    <text evidence="3">The sequence shown here is derived from an EMBL/GenBank/DDBJ whole genome shotgun (WGS) entry which is preliminary data.</text>
</comment>
<dbReference type="InterPro" id="IPR045057">
    <property type="entry name" value="Gcn5-rel_NAT"/>
</dbReference>
<dbReference type="AlphaFoldDB" id="A0ABD3GEP9"/>
<dbReference type="Gene3D" id="3.40.630.30">
    <property type="match status" value="1"/>
</dbReference>
<evidence type="ECO:0000313" key="4">
    <source>
        <dbReference type="Proteomes" id="UP001633002"/>
    </source>
</evidence>
<evidence type="ECO:0000313" key="3">
    <source>
        <dbReference type="EMBL" id="KAL3677672.1"/>
    </source>
</evidence>
<gene>
    <name evidence="3" type="ORF">R1sor_020628</name>
</gene>
<proteinExistence type="predicted"/>
<dbReference type="SUPFAM" id="SSF55729">
    <property type="entry name" value="Acyl-CoA N-acyltransferases (Nat)"/>
    <property type="match status" value="1"/>
</dbReference>
<dbReference type="PANTHER" id="PTHR31435:SF9">
    <property type="entry name" value="PROTEIN NATD1"/>
    <property type="match status" value="1"/>
</dbReference>
<feature type="domain" description="N-acetyltransferase" evidence="2">
    <location>
        <begin position="100"/>
        <end position="200"/>
    </location>
</feature>
<name>A0ABD3GEP9_9MARC</name>
<dbReference type="InterPro" id="IPR016181">
    <property type="entry name" value="Acyl_CoA_acyltransferase"/>
</dbReference>
<organism evidence="3 4">
    <name type="scientific">Riccia sorocarpa</name>
    <dbReference type="NCBI Taxonomy" id="122646"/>
    <lineage>
        <taxon>Eukaryota</taxon>
        <taxon>Viridiplantae</taxon>
        <taxon>Streptophyta</taxon>
        <taxon>Embryophyta</taxon>
        <taxon>Marchantiophyta</taxon>
        <taxon>Marchantiopsida</taxon>
        <taxon>Marchantiidae</taxon>
        <taxon>Marchantiales</taxon>
        <taxon>Ricciaceae</taxon>
        <taxon>Riccia</taxon>
    </lineage>
</organism>